<sequence length="151" mass="17007">MKFTPRKVNAFLLFKLPSAFFTGVRLKSLTNDRAVVKVTHKWVNQNPFKSMFWAVQGMASELSTGILVMKEIDASNKKISMLVTNMNGTFTKKATGKIRFECNDGKLIRETIQKAIDTGEGQTVTVISEGFNEEGVSVSKFEYEWSLKVKN</sequence>
<name>A0AAE9SGA8_9FLAO</name>
<gene>
    <name evidence="1" type="ORF">HER15_03575</name>
</gene>
<evidence type="ECO:0000313" key="2">
    <source>
        <dbReference type="Proteomes" id="UP001056837"/>
    </source>
</evidence>
<dbReference type="Proteomes" id="UP001056837">
    <property type="component" value="Chromosome"/>
</dbReference>
<dbReference type="SUPFAM" id="SSF54637">
    <property type="entry name" value="Thioesterase/thiol ester dehydrase-isomerase"/>
    <property type="match status" value="1"/>
</dbReference>
<dbReference type="Gene3D" id="3.10.129.10">
    <property type="entry name" value="Hotdog Thioesterase"/>
    <property type="match status" value="1"/>
</dbReference>
<protein>
    <submittedName>
        <fullName evidence="1">DUF4442 domain-containing protein</fullName>
    </submittedName>
</protein>
<dbReference type="RefSeq" id="WP_159490847.1">
    <property type="nucleotide sequence ID" value="NZ_CP050861.1"/>
</dbReference>
<organism evidence="1 2">
    <name type="scientific">Tenacibaculum mesophilum</name>
    <dbReference type="NCBI Taxonomy" id="104268"/>
    <lineage>
        <taxon>Bacteria</taxon>
        <taxon>Pseudomonadati</taxon>
        <taxon>Bacteroidota</taxon>
        <taxon>Flavobacteriia</taxon>
        <taxon>Flavobacteriales</taxon>
        <taxon>Flavobacteriaceae</taxon>
        <taxon>Tenacibaculum</taxon>
    </lineage>
</organism>
<dbReference type="InterPro" id="IPR027961">
    <property type="entry name" value="DUF4442"/>
</dbReference>
<dbReference type="AlphaFoldDB" id="A0AAE9SGA8"/>
<accession>A0AAE9SGA8</accession>
<evidence type="ECO:0000313" key="1">
    <source>
        <dbReference type="EMBL" id="UTD14609.1"/>
    </source>
</evidence>
<dbReference type="EMBL" id="CP050861">
    <property type="protein sequence ID" value="UTD14609.1"/>
    <property type="molecule type" value="Genomic_DNA"/>
</dbReference>
<dbReference type="Pfam" id="PF14539">
    <property type="entry name" value="DUF4442"/>
    <property type="match status" value="1"/>
</dbReference>
<proteinExistence type="predicted"/>
<reference evidence="1" key="1">
    <citation type="submission" date="2020-04" db="EMBL/GenBank/DDBJ databases">
        <title>Tenacibaculum mesophilum bac2.</title>
        <authorList>
            <person name="Li M."/>
        </authorList>
    </citation>
    <scope>NUCLEOTIDE SEQUENCE</scope>
    <source>
        <strain evidence="1">Bac2</strain>
    </source>
</reference>
<dbReference type="InterPro" id="IPR029069">
    <property type="entry name" value="HotDog_dom_sf"/>
</dbReference>